<dbReference type="SUPFAM" id="SSF47874">
    <property type="entry name" value="Annexin"/>
    <property type="match status" value="1"/>
</dbReference>
<accession>A0A4W3ISY6</accession>
<dbReference type="SMART" id="SM00335">
    <property type="entry name" value="ANX"/>
    <property type="match status" value="4"/>
</dbReference>
<organism evidence="7 8">
    <name type="scientific">Callorhinchus milii</name>
    <name type="common">Ghost shark</name>
    <dbReference type="NCBI Taxonomy" id="7868"/>
    <lineage>
        <taxon>Eukaryota</taxon>
        <taxon>Metazoa</taxon>
        <taxon>Chordata</taxon>
        <taxon>Craniata</taxon>
        <taxon>Vertebrata</taxon>
        <taxon>Chondrichthyes</taxon>
        <taxon>Holocephali</taxon>
        <taxon>Chimaeriformes</taxon>
        <taxon>Callorhinchidae</taxon>
        <taxon>Callorhinchus</taxon>
    </lineage>
</organism>
<dbReference type="PRINTS" id="PR00196">
    <property type="entry name" value="ANNEXIN"/>
</dbReference>
<dbReference type="Pfam" id="PF00191">
    <property type="entry name" value="Annexin"/>
    <property type="match status" value="4"/>
</dbReference>
<dbReference type="FunFam" id="1.10.220.10:FF:000003">
    <property type="entry name" value="Annexin"/>
    <property type="match status" value="1"/>
</dbReference>
<dbReference type="FunFam" id="1.10.220.10:FF:000002">
    <property type="entry name" value="Annexin"/>
    <property type="match status" value="1"/>
</dbReference>
<dbReference type="Proteomes" id="UP000314986">
    <property type="component" value="Unassembled WGS sequence"/>
</dbReference>
<sequence>MKFCQCCETSTSYRMSTNLLSSFLKQASCWTVNYPTKGPTVVPFPNFNPCTDAELLKKAIETKGVDEDTIIKVLATRNNWQRQQIADAFQKIDKKSLKDALKCALKGDLETVCLGLLQTPAQYDAHQLQWAMKGLGTDEDTLIEILVTRTNKEIKEIIKAYAQDFKSDLEKDIKSDTSNDFQKALLALLKANRCEDSRVDDDLADDDARALYEAGEKMKGTNVDTFINILTSRNIPHLRRVFQKYCKYSKNEIAMALELELKSDIENLLVSLAKSIGNKHAFFSEKLHESMKGSGTRKRILSRIVVSRCEVDLEAIKAEYKNAYGKTLHQAILDDTKEDYEKILLCLCGRNE</sequence>
<evidence type="ECO:0000313" key="7">
    <source>
        <dbReference type="Ensembl" id="ENSCMIP00000029428.1"/>
    </source>
</evidence>
<dbReference type="FunFam" id="1.10.220.10:FF:000007">
    <property type="entry name" value="Annexin"/>
    <property type="match status" value="1"/>
</dbReference>
<dbReference type="PROSITE" id="PS00223">
    <property type="entry name" value="ANNEXIN_1"/>
    <property type="match status" value="2"/>
</dbReference>
<evidence type="ECO:0000256" key="2">
    <source>
        <dbReference type="ARBA" id="ARBA00022737"/>
    </source>
</evidence>
<dbReference type="GO" id="GO:0071385">
    <property type="term" value="P:cellular response to glucocorticoid stimulus"/>
    <property type="evidence" value="ECO:0007669"/>
    <property type="project" value="TreeGrafter"/>
</dbReference>
<dbReference type="InterPro" id="IPR018502">
    <property type="entry name" value="Annexin_repeat"/>
</dbReference>
<reference evidence="8" key="1">
    <citation type="journal article" date="2006" name="Science">
        <title>Ancient noncoding elements conserved in the human genome.</title>
        <authorList>
            <person name="Venkatesh B."/>
            <person name="Kirkness E.F."/>
            <person name="Loh Y.H."/>
            <person name="Halpern A.L."/>
            <person name="Lee A.P."/>
            <person name="Johnson J."/>
            <person name="Dandona N."/>
            <person name="Viswanathan L.D."/>
            <person name="Tay A."/>
            <person name="Venter J.C."/>
            <person name="Strausberg R.L."/>
            <person name="Brenner S."/>
        </authorList>
    </citation>
    <scope>NUCLEOTIDE SEQUENCE [LARGE SCALE GENOMIC DNA]</scope>
</reference>
<dbReference type="Gene3D" id="1.10.220.10">
    <property type="entry name" value="Annexin"/>
    <property type="match status" value="4"/>
</dbReference>
<dbReference type="InterPro" id="IPR001464">
    <property type="entry name" value="Annexin"/>
</dbReference>
<evidence type="ECO:0000256" key="5">
    <source>
        <dbReference type="ARBA" id="ARBA00023302"/>
    </source>
</evidence>
<dbReference type="PANTHER" id="PTHR10502">
    <property type="entry name" value="ANNEXIN"/>
    <property type="match status" value="1"/>
</dbReference>
<comment type="domain">
    <text evidence="6">A pair of annexin repeats may form one binding site for calcium and phospholipid.</text>
</comment>
<dbReference type="Ensembl" id="ENSCMIT00000029894.1">
    <property type="protein sequence ID" value="ENSCMIP00000029428.1"/>
    <property type="gene ID" value="ENSCMIG00000012736.1"/>
</dbReference>
<keyword evidence="3 6" id="KW-0106">Calcium</keyword>
<dbReference type="GO" id="GO:0005737">
    <property type="term" value="C:cytoplasm"/>
    <property type="evidence" value="ECO:0007669"/>
    <property type="project" value="TreeGrafter"/>
</dbReference>
<dbReference type="GO" id="GO:0005509">
    <property type="term" value="F:calcium ion binding"/>
    <property type="evidence" value="ECO:0007669"/>
    <property type="project" value="InterPro"/>
</dbReference>
<reference evidence="7" key="4">
    <citation type="submission" date="2025-08" db="UniProtKB">
        <authorList>
            <consortium name="Ensembl"/>
        </authorList>
    </citation>
    <scope>IDENTIFICATION</scope>
</reference>
<dbReference type="FunFam" id="1.10.220.10:FF:000001">
    <property type="entry name" value="Annexin"/>
    <property type="match status" value="1"/>
</dbReference>
<dbReference type="InterPro" id="IPR037104">
    <property type="entry name" value="Annexin_sf"/>
</dbReference>
<keyword evidence="4 6" id="KW-0041">Annexin</keyword>
<keyword evidence="8" id="KW-1185">Reference proteome</keyword>
<evidence type="ECO:0000256" key="3">
    <source>
        <dbReference type="ARBA" id="ARBA00022837"/>
    </source>
</evidence>
<reference evidence="8" key="3">
    <citation type="journal article" date="2014" name="Nature">
        <title>Elephant shark genome provides unique insights into gnathostome evolution.</title>
        <authorList>
            <consortium name="International Elephant Shark Genome Sequencing Consortium"/>
            <person name="Venkatesh B."/>
            <person name="Lee A.P."/>
            <person name="Ravi V."/>
            <person name="Maurya A.K."/>
            <person name="Lian M.M."/>
            <person name="Swann J.B."/>
            <person name="Ohta Y."/>
            <person name="Flajnik M.F."/>
            <person name="Sutoh Y."/>
            <person name="Kasahara M."/>
            <person name="Hoon S."/>
            <person name="Gangu V."/>
            <person name="Roy S.W."/>
            <person name="Irimia M."/>
            <person name="Korzh V."/>
            <person name="Kondrychyn I."/>
            <person name="Lim Z.W."/>
            <person name="Tay B.H."/>
            <person name="Tohari S."/>
            <person name="Kong K.W."/>
            <person name="Ho S."/>
            <person name="Lorente-Galdos B."/>
            <person name="Quilez J."/>
            <person name="Marques-Bonet T."/>
            <person name="Raney B.J."/>
            <person name="Ingham P.W."/>
            <person name="Tay A."/>
            <person name="Hillier L.W."/>
            <person name="Minx P."/>
            <person name="Boehm T."/>
            <person name="Wilson R.K."/>
            <person name="Brenner S."/>
            <person name="Warren W.C."/>
        </authorList>
    </citation>
    <scope>NUCLEOTIDE SEQUENCE [LARGE SCALE GENOMIC DNA]</scope>
</reference>
<reference evidence="8" key="2">
    <citation type="journal article" date="2007" name="PLoS Biol.">
        <title>Survey sequencing and comparative analysis of the elephant shark (Callorhinchus milii) genome.</title>
        <authorList>
            <person name="Venkatesh B."/>
            <person name="Kirkness E.F."/>
            <person name="Loh Y.H."/>
            <person name="Halpern A.L."/>
            <person name="Lee A.P."/>
            <person name="Johnson J."/>
            <person name="Dandona N."/>
            <person name="Viswanathan L.D."/>
            <person name="Tay A."/>
            <person name="Venter J.C."/>
            <person name="Strausberg R.L."/>
            <person name="Brenner S."/>
        </authorList>
    </citation>
    <scope>NUCLEOTIDE SEQUENCE [LARGE SCALE GENOMIC DNA]</scope>
</reference>
<dbReference type="PANTHER" id="PTHR10502:SF17">
    <property type="entry name" value="ANNEXIN A1"/>
    <property type="match status" value="1"/>
</dbReference>
<evidence type="ECO:0000256" key="1">
    <source>
        <dbReference type="ARBA" id="ARBA00007831"/>
    </source>
</evidence>
<dbReference type="OMA" id="FMENQEQ"/>
<dbReference type="InParanoid" id="A0A4W3ISY6"/>
<dbReference type="GO" id="GO:0006909">
    <property type="term" value="P:phagocytosis"/>
    <property type="evidence" value="ECO:0007669"/>
    <property type="project" value="TreeGrafter"/>
</dbReference>
<reference evidence="7" key="5">
    <citation type="submission" date="2025-09" db="UniProtKB">
        <authorList>
            <consortium name="Ensembl"/>
        </authorList>
    </citation>
    <scope>IDENTIFICATION</scope>
</reference>
<keyword evidence="5 6" id="KW-0111">Calcium/phospholipid-binding</keyword>
<dbReference type="GO" id="GO:0005886">
    <property type="term" value="C:plasma membrane"/>
    <property type="evidence" value="ECO:0007669"/>
    <property type="project" value="TreeGrafter"/>
</dbReference>
<dbReference type="PROSITE" id="PS51897">
    <property type="entry name" value="ANNEXIN_2"/>
    <property type="match status" value="4"/>
</dbReference>
<evidence type="ECO:0000313" key="8">
    <source>
        <dbReference type="Proteomes" id="UP000314986"/>
    </source>
</evidence>
<protein>
    <recommendedName>
        <fullName evidence="6">Annexin</fullName>
    </recommendedName>
</protein>
<name>A0A4W3ISY6_CALMI</name>
<comment type="similarity">
    <text evidence="1 6">Belongs to the annexin family.</text>
</comment>
<dbReference type="InterPro" id="IPR018252">
    <property type="entry name" value="Annexin_repeat_CS"/>
</dbReference>
<dbReference type="AlphaFoldDB" id="A0A4W3ISY6"/>
<dbReference type="STRING" id="7868.ENSCMIP00000029428"/>
<dbReference type="GO" id="GO:0005634">
    <property type="term" value="C:nucleus"/>
    <property type="evidence" value="ECO:0007669"/>
    <property type="project" value="TreeGrafter"/>
</dbReference>
<dbReference type="GO" id="GO:0012506">
    <property type="term" value="C:vesicle membrane"/>
    <property type="evidence" value="ECO:0007669"/>
    <property type="project" value="TreeGrafter"/>
</dbReference>
<dbReference type="GO" id="GO:0007165">
    <property type="term" value="P:signal transduction"/>
    <property type="evidence" value="ECO:0007669"/>
    <property type="project" value="TreeGrafter"/>
</dbReference>
<dbReference type="GO" id="GO:0005544">
    <property type="term" value="F:calcium-dependent phospholipid binding"/>
    <property type="evidence" value="ECO:0007669"/>
    <property type="project" value="UniProtKB-KW"/>
</dbReference>
<keyword evidence="2 6" id="KW-0677">Repeat</keyword>
<dbReference type="GO" id="GO:0001786">
    <property type="term" value="F:phosphatidylserine binding"/>
    <property type="evidence" value="ECO:0007669"/>
    <property type="project" value="TreeGrafter"/>
</dbReference>
<proteinExistence type="inferred from homology"/>
<evidence type="ECO:0000256" key="6">
    <source>
        <dbReference type="RuleBase" id="RU003540"/>
    </source>
</evidence>
<dbReference type="GeneTree" id="ENSGT00940000155221"/>
<gene>
    <name evidence="7" type="primary">anxa1a</name>
</gene>
<evidence type="ECO:0000256" key="4">
    <source>
        <dbReference type="ARBA" id="ARBA00023216"/>
    </source>
</evidence>